<protein>
    <submittedName>
        <fullName evidence="1">Uncharacterized protein</fullName>
    </submittedName>
</protein>
<dbReference type="STRING" id="1238424.J07HQW1_00993"/>
<evidence type="ECO:0000313" key="1">
    <source>
        <dbReference type="EMBL" id="ERG90962.1"/>
    </source>
</evidence>
<reference evidence="1 2" key="1">
    <citation type="journal article" date="2013" name="PLoS ONE">
        <title>Assembly-driven community genomics of a hypersaline microbial ecosystem.</title>
        <authorList>
            <person name="Podell S."/>
            <person name="Ugalde J.A."/>
            <person name="Narasingarao P."/>
            <person name="Banfield J.F."/>
            <person name="Heidelberg K.B."/>
            <person name="Allen E.E."/>
        </authorList>
    </citation>
    <scope>NUCLEOTIDE SEQUENCE [LARGE SCALE GENOMIC DNA]</scope>
    <source>
        <strain evidence="2">J07HQW1</strain>
    </source>
</reference>
<sequence>MSTECRTLVGFHAGSHTLVARPERACAGNGEGVHAEVNAKHRPVRGRYLVRRGRLYFLLAVDMELPLAVLPMYLRPCGFVLAGEQVFSVGRIAIFVR</sequence>
<dbReference type="Proteomes" id="UP000030649">
    <property type="component" value="Unassembled WGS sequence"/>
</dbReference>
<proteinExistence type="predicted"/>
<accession>U1PBN3</accession>
<dbReference type="AlphaFoldDB" id="U1PBN3"/>
<dbReference type="EMBL" id="KE356560">
    <property type="protein sequence ID" value="ERG90962.1"/>
    <property type="molecule type" value="Genomic_DNA"/>
</dbReference>
<evidence type="ECO:0000313" key="2">
    <source>
        <dbReference type="Proteomes" id="UP000030649"/>
    </source>
</evidence>
<name>U1PBN3_9EURY</name>
<organism evidence="1 2">
    <name type="scientific">Haloquadratum walsbyi J07HQW1</name>
    <dbReference type="NCBI Taxonomy" id="1238424"/>
    <lineage>
        <taxon>Archaea</taxon>
        <taxon>Methanobacteriati</taxon>
        <taxon>Methanobacteriota</taxon>
        <taxon>Stenosarchaea group</taxon>
        <taxon>Halobacteria</taxon>
        <taxon>Halobacteriales</taxon>
        <taxon>Haloferacaceae</taxon>
        <taxon>Haloquadratum</taxon>
    </lineage>
</organism>
<gene>
    <name evidence="1" type="ORF">J07HQW1_00993</name>
</gene>
<dbReference type="HOGENOM" id="CLU_2340091_0_0_2"/>